<dbReference type="EMBL" id="SDGY01000006">
    <property type="protein sequence ID" value="TYC46196.1"/>
    <property type="molecule type" value="Genomic_DNA"/>
</dbReference>
<dbReference type="OrthoDB" id="6392at2"/>
<dbReference type="InterPro" id="IPR013324">
    <property type="entry name" value="RNA_pol_sigma_r3/r4-like"/>
</dbReference>
<dbReference type="GO" id="GO:0003677">
    <property type="term" value="F:DNA binding"/>
    <property type="evidence" value="ECO:0007669"/>
    <property type="project" value="UniProtKB-KW"/>
</dbReference>
<dbReference type="PANTHER" id="PTHR40083:SF1">
    <property type="entry name" value="UPF0122 PROTEIN YLXM"/>
    <property type="match status" value="1"/>
</dbReference>
<dbReference type="Proteomes" id="UP000442244">
    <property type="component" value="Unassembled WGS sequence"/>
</dbReference>
<dbReference type="RefSeq" id="WP_148606463.1">
    <property type="nucleotide sequence ID" value="NZ_SDGY01000006.1"/>
</dbReference>
<comment type="similarity">
    <text evidence="1 3">Belongs to the UPF0122 family.</text>
</comment>
<protein>
    <recommendedName>
        <fullName evidence="3">UPF0122 protein ESZ47_08165</fullName>
    </recommendedName>
</protein>
<dbReference type="InterPro" id="IPR036388">
    <property type="entry name" value="WH-like_DNA-bd_sf"/>
</dbReference>
<comment type="caution">
    <text evidence="4">The sequence shown here is derived from an EMBL/GenBank/DDBJ whole genome shotgun (WGS) entry which is preliminary data.</text>
</comment>
<reference evidence="4 5" key="1">
    <citation type="submission" date="2019-01" db="EMBL/GenBank/DDBJ databases">
        <title>Leuconostoc litchii sp. nov., a novel lactic acid bacterium isolated from lychee.</title>
        <authorList>
            <person name="Wang L.-T."/>
        </authorList>
    </citation>
    <scope>NUCLEOTIDE SEQUENCE [LARGE SCALE GENOMIC DNA]</scope>
    <source>
        <strain evidence="4 5">MB7</strain>
    </source>
</reference>
<keyword evidence="5" id="KW-1185">Reference proteome</keyword>
<proteinExistence type="inferred from homology"/>
<dbReference type="InterPro" id="IPR054831">
    <property type="entry name" value="UPF0122_fam_protein"/>
</dbReference>
<dbReference type="AlphaFoldDB" id="A0A6P2CLN2"/>
<dbReference type="HAMAP" id="MF_00245">
    <property type="entry name" value="UPF0122"/>
    <property type="match status" value="1"/>
</dbReference>
<accession>A0A6P2CLN2</accession>
<dbReference type="Pfam" id="PF04297">
    <property type="entry name" value="UPF0122"/>
    <property type="match status" value="1"/>
</dbReference>
<dbReference type="Gene3D" id="1.10.10.10">
    <property type="entry name" value="Winged helix-like DNA-binding domain superfamily/Winged helix DNA-binding domain"/>
    <property type="match status" value="1"/>
</dbReference>
<evidence type="ECO:0000313" key="4">
    <source>
        <dbReference type="EMBL" id="TYC46196.1"/>
    </source>
</evidence>
<dbReference type="PANTHER" id="PTHR40083">
    <property type="entry name" value="UPF0122 PROTEIN CBO2450/CLC_2298"/>
    <property type="match status" value="1"/>
</dbReference>
<dbReference type="NCBIfam" id="NF045758">
    <property type="entry name" value="YlxM"/>
    <property type="match status" value="1"/>
</dbReference>
<name>A0A6P2CLN2_9LACO</name>
<keyword evidence="4" id="KW-0238">DNA-binding</keyword>
<dbReference type="SUPFAM" id="SSF88659">
    <property type="entry name" value="Sigma3 and sigma4 domains of RNA polymerase sigma factors"/>
    <property type="match status" value="1"/>
</dbReference>
<evidence type="ECO:0000256" key="3">
    <source>
        <dbReference type="HAMAP-Rule" id="MF_00245"/>
    </source>
</evidence>
<gene>
    <name evidence="4" type="ORF">ESZ47_08165</name>
</gene>
<sequence length="114" mass="13427">MNLAKKNHINELFGFYEKLLTAKQQAYLRYYFENDYSIVEIAEAEAVSRQAVSDNINRAVEQLEKYENALHLQVDFVKRQALESEVEQYIETHYPNDNVLKLLVQKLLTTEIDN</sequence>
<dbReference type="InterPro" id="IPR007394">
    <property type="entry name" value="UPF0122"/>
</dbReference>
<organism evidence="4 5">
    <name type="scientific">Leuconostoc litchii</name>
    <dbReference type="NCBI Taxonomy" id="1981069"/>
    <lineage>
        <taxon>Bacteria</taxon>
        <taxon>Bacillati</taxon>
        <taxon>Bacillota</taxon>
        <taxon>Bacilli</taxon>
        <taxon>Lactobacillales</taxon>
        <taxon>Lactobacillaceae</taxon>
        <taxon>Leuconostoc</taxon>
    </lineage>
</organism>
<evidence type="ECO:0000313" key="5">
    <source>
        <dbReference type="Proteomes" id="UP000442244"/>
    </source>
</evidence>
<evidence type="ECO:0000256" key="1">
    <source>
        <dbReference type="ARBA" id="ARBA00008720"/>
    </source>
</evidence>
<evidence type="ECO:0000256" key="2">
    <source>
        <dbReference type="ARBA" id="ARBA00024764"/>
    </source>
</evidence>
<comment type="function">
    <text evidence="2 3">Might take part in the signal recognition particle (SRP) pathway. This is inferred from the conservation of its genetic proximity to ftsY/ffh. May be a regulatory protein.</text>
</comment>